<dbReference type="KEGG" id="pco:PHACADRAFT_248490"/>
<reference evidence="1 2" key="1">
    <citation type="journal article" date="2012" name="BMC Genomics">
        <title>Comparative genomics of the white-rot fungi, Phanerochaete carnosa and P. chrysosporium, to elucidate the genetic basis of the distinct wood types they colonize.</title>
        <authorList>
            <person name="Suzuki H."/>
            <person name="MacDonald J."/>
            <person name="Syed K."/>
            <person name="Salamov A."/>
            <person name="Hori C."/>
            <person name="Aerts A."/>
            <person name="Henrissat B."/>
            <person name="Wiebenga A."/>
            <person name="vanKuyk P.A."/>
            <person name="Barry K."/>
            <person name="Lindquist E."/>
            <person name="LaButti K."/>
            <person name="Lapidus A."/>
            <person name="Lucas S."/>
            <person name="Coutinho P."/>
            <person name="Gong Y."/>
            <person name="Samejima M."/>
            <person name="Mahadevan R."/>
            <person name="Abou-Zaid M."/>
            <person name="de Vries R.P."/>
            <person name="Igarashi K."/>
            <person name="Yadav J.S."/>
            <person name="Grigoriev I.V."/>
            <person name="Master E.R."/>
        </authorList>
    </citation>
    <scope>NUCLEOTIDE SEQUENCE [LARGE SCALE GENOMIC DNA]</scope>
    <source>
        <strain evidence="1 2">HHB-10118-sp</strain>
    </source>
</reference>
<dbReference type="Proteomes" id="UP000008370">
    <property type="component" value="Unassembled WGS sequence"/>
</dbReference>
<accession>K5WCM2</accession>
<dbReference type="RefSeq" id="XP_007391121.1">
    <property type="nucleotide sequence ID" value="XM_007391059.1"/>
</dbReference>
<dbReference type="HOGENOM" id="CLU_2484058_0_0_1"/>
<protein>
    <submittedName>
        <fullName evidence="1">Uncharacterized protein</fullName>
    </submittedName>
</protein>
<gene>
    <name evidence="1" type="ORF">PHACADRAFT_248490</name>
</gene>
<evidence type="ECO:0000313" key="1">
    <source>
        <dbReference type="EMBL" id="EKM61718.1"/>
    </source>
</evidence>
<dbReference type="AlphaFoldDB" id="K5WCM2"/>
<dbReference type="InParanoid" id="K5WCM2"/>
<sequence length="87" mass="9538">MDWIRRKSRSSDPKDAVYIAVGALKQALEIFNGVAGSFPMPGLQACVNDLLAVLDMIQIFALYLIMSANSHVEARHYARLPNTTSTG</sequence>
<keyword evidence="2" id="KW-1185">Reference proteome</keyword>
<evidence type="ECO:0000313" key="2">
    <source>
        <dbReference type="Proteomes" id="UP000008370"/>
    </source>
</evidence>
<proteinExistence type="predicted"/>
<name>K5WCM2_PHACS</name>
<dbReference type="GeneID" id="18914375"/>
<dbReference type="EMBL" id="JH930468">
    <property type="protein sequence ID" value="EKM61718.1"/>
    <property type="molecule type" value="Genomic_DNA"/>
</dbReference>
<organism evidence="1 2">
    <name type="scientific">Phanerochaete carnosa (strain HHB-10118-sp)</name>
    <name type="common">White-rot fungus</name>
    <name type="synonym">Peniophora carnosa</name>
    <dbReference type="NCBI Taxonomy" id="650164"/>
    <lineage>
        <taxon>Eukaryota</taxon>
        <taxon>Fungi</taxon>
        <taxon>Dikarya</taxon>
        <taxon>Basidiomycota</taxon>
        <taxon>Agaricomycotina</taxon>
        <taxon>Agaricomycetes</taxon>
        <taxon>Polyporales</taxon>
        <taxon>Phanerochaetaceae</taxon>
        <taxon>Phanerochaete</taxon>
    </lineage>
</organism>